<sequence length="103" mass="12283">MKQFTVKEYKHRHCAHFVKASSRPAVTNVMLGWKPAKREKEMRLPMLEDTVRLTQLVANVVEQDMLRWEKIPDIHEDEWCLKCLKIRGTVARLPEEEWRMPIA</sequence>
<keyword evidence="2" id="KW-1185">Reference proteome</keyword>
<evidence type="ECO:0000313" key="1">
    <source>
        <dbReference type="EMBL" id="KAK3268498.1"/>
    </source>
</evidence>
<comment type="caution">
    <text evidence="1">The sequence shown here is derived from an EMBL/GenBank/DDBJ whole genome shotgun (WGS) entry which is preliminary data.</text>
</comment>
<evidence type="ECO:0000313" key="2">
    <source>
        <dbReference type="Proteomes" id="UP001190700"/>
    </source>
</evidence>
<dbReference type="Proteomes" id="UP001190700">
    <property type="component" value="Unassembled WGS sequence"/>
</dbReference>
<accession>A0AAE0FZ61</accession>
<gene>
    <name evidence="1" type="ORF">CYMTET_23001</name>
</gene>
<proteinExistence type="predicted"/>
<organism evidence="1 2">
    <name type="scientific">Cymbomonas tetramitiformis</name>
    <dbReference type="NCBI Taxonomy" id="36881"/>
    <lineage>
        <taxon>Eukaryota</taxon>
        <taxon>Viridiplantae</taxon>
        <taxon>Chlorophyta</taxon>
        <taxon>Pyramimonadophyceae</taxon>
        <taxon>Pyramimonadales</taxon>
        <taxon>Pyramimonadaceae</taxon>
        <taxon>Cymbomonas</taxon>
    </lineage>
</organism>
<dbReference type="AlphaFoldDB" id="A0AAE0FZ61"/>
<protein>
    <submittedName>
        <fullName evidence="1">Uncharacterized protein</fullName>
    </submittedName>
</protein>
<dbReference type="EMBL" id="LGRX02011796">
    <property type="protein sequence ID" value="KAK3268498.1"/>
    <property type="molecule type" value="Genomic_DNA"/>
</dbReference>
<name>A0AAE0FZ61_9CHLO</name>
<reference evidence="1 2" key="1">
    <citation type="journal article" date="2015" name="Genome Biol. Evol.">
        <title>Comparative Genomics of a Bacterivorous Green Alga Reveals Evolutionary Causalities and Consequences of Phago-Mixotrophic Mode of Nutrition.</title>
        <authorList>
            <person name="Burns J.A."/>
            <person name="Paasch A."/>
            <person name="Narechania A."/>
            <person name="Kim E."/>
        </authorList>
    </citation>
    <scope>NUCLEOTIDE SEQUENCE [LARGE SCALE GENOMIC DNA]</scope>
    <source>
        <strain evidence="1 2">PLY_AMNH</strain>
    </source>
</reference>